<reference evidence="2 4" key="1">
    <citation type="submission" date="2020-11" db="EMBL/GenBank/DDBJ databases">
        <title>A novel isolate from a Black sea contaminated sediment with potential to produce alkanes: Plantactinospora alkalitolerans sp. nov.</title>
        <authorList>
            <person name="Carro L."/>
            <person name="Veyisoglu A."/>
            <person name="Guven K."/>
            <person name="Schumann P."/>
            <person name="Klenk H.-P."/>
            <person name="Sahin N."/>
        </authorList>
    </citation>
    <scope>NUCLEOTIDE SEQUENCE [LARGE SCALE GENOMIC DNA]</scope>
    <source>
        <strain evidence="2 4">S1510</strain>
    </source>
</reference>
<accession>A0ABS0GV22</accession>
<name>A0ABS0GV22_9ACTN</name>
<dbReference type="RefSeq" id="WP_196201665.1">
    <property type="nucleotide sequence ID" value="NZ_JADPUN010000144.1"/>
</dbReference>
<evidence type="ECO:0000256" key="1">
    <source>
        <dbReference type="SAM" id="MobiDB-lite"/>
    </source>
</evidence>
<gene>
    <name evidence="2" type="ORF">I0C86_13925</name>
    <name evidence="3" type="ORF">I0C86_14075</name>
</gene>
<evidence type="ECO:0000313" key="2">
    <source>
        <dbReference type="EMBL" id="MBF9130048.1"/>
    </source>
</evidence>
<proteinExistence type="predicted"/>
<sequence>MSATRPSGDRGADRVAGGDAARTAEGIGEWDAEISAVSEFAECYSHDYLRHDAHLRHMDLLARAGRLEELAARGTTDVHARRRLDRFLYEQDRDGDLRHRARHGDRYALYMLVRLLRERGDQSAARQAVVDIDATDTYASELAEQP</sequence>
<keyword evidence="4" id="KW-1185">Reference proteome</keyword>
<dbReference type="EMBL" id="JADPUN010000144">
    <property type="protein sequence ID" value="MBF9130048.1"/>
    <property type="molecule type" value="Genomic_DNA"/>
</dbReference>
<evidence type="ECO:0000313" key="3">
    <source>
        <dbReference type="EMBL" id="MBF9130076.1"/>
    </source>
</evidence>
<protein>
    <recommendedName>
        <fullName evidence="5">Bacterial transcriptional activator domain-containing protein</fullName>
    </recommendedName>
</protein>
<evidence type="ECO:0000313" key="4">
    <source>
        <dbReference type="Proteomes" id="UP000638560"/>
    </source>
</evidence>
<evidence type="ECO:0008006" key="5">
    <source>
        <dbReference type="Google" id="ProtNLM"/>
    </source>
</evidence>
<feature type="region of interest" description="Disordered" evidence="1">
    <location>
        <begin position="1"/>
        <end position="20"/>
    </location>
</feature>
<dbReference type="Proteomes" id="UP000638560">
    <property type="component" value="Unassembled WGS sequence"/>
</dbReference>
<dbReference type="EMBL" id="JADPUN010000144">
    <property type="protein sequence ID" value="MBF9130076.1"/>
    <property type="molecule type" value="Genomic_DNA"/>
</dbReference>
<organism evidence="2 4">
    <name type="scientific">Plantactinospora alkalitolerans</name>
    <dbReference type="NCBI Taxonomy" id="2789879"/>
    <lineage>
        <taxon>Bacteria</taxon>
        <taxon>Bacillati</taxon>
        <taxon>Actinomycetota</taxon>
        <taxon>Actinomycetes</taxon>
        <taxon>Micromonosporales</taxon>
        <taxon>Micromonosporaceae</taxon>
        <taxon>Plantactinospora</taxon>
    </lineage>
</organism>
<comment type="caution">
    <text evidence="2">The sequence shown here is derived from an EMBL/GenBank/DDBJ whole genome shotgun (WGS) entry which is preliminary data.</text>
</comment>